<name>A0A835GWI8_9MAGN</name>
<evidence type="ECO:0000313" key="1">
    <source>
        <dbReference type="EMBL" id="KAF9587447.1"/>
    </source>
</evidence>
<reference evidence="1 2" key="1">
    <citation type="submission" date="2020-10" db="EMBL/GenBank/DDBJ databases">
        <title>The Coptis chinensis genome and diversification of protoberbering-type alkaloids.</title>
        <authorList>
            <person name="Wang B."/>
            <person name="Shu S."/>
            <person name="Song C."/>
            <person name="Liu Y."/>
        </authorList>
    </citation>
    <scope>NUCLEOTIDE SEQUENCE [LARGE SCALE GENOMIC DNA]</scope>
    <source>
        <strain evidence="1">HL-2020</strain>
        <tissue evidence="1">Leaf</tissue>
    </source>
</reference>
<keyword evidence="2" id="KW-1185">Reference proteome</keyword>
<comment type="caution">
    <text evidence="1">The sequence shown here is derived from an EMBL/GenBank/DDBJ whole genome shotgun (WGS) entry which is preliminary data.</text>
</comment>
<accession>A0A835GWI8</accession>
<gene>
    <name evidence="1" type="ORF">IFM89_002628</name>
</gene>
<sequence>MVLESGSQSRESWLKAYSTTLLRAYQSFGVVFGRLEHFTCLCGIFALYSLLCRDSQMGLLNSSGAAEGNLSAYNSENSVKEKNKLISKTALQESLQFSHFTTPSCTLGY</sequence>
<dbReference type="Proteomes" id="UP000631114">
    <property type="component" value="Unassembled WGS sequence"/>
</dbReference>
<organism evidence="1 2">
    <name type="scientific">Coptis chinensis</name>
    <dbReference type="NCBI Taxonomy" id="261450"/>
    <lineage>
        <taxon>Eukaryota</taxon>
        <taxon>Viridiplantae</taxon>
        <taxon>Streptophyta</taxon>
        <taxon>Embryophyta</taxon>
        <taxon>Tracheophyta</taxon>
        <taxon>Spermatophyta</taxon>
        <taxon>Magnoliopsida</taxon>
        <taxon>Ranunculales</taxon>
        <taxon>Ranunculaceae</taxon>
        <taxon>Coptidoideae</taxon>
        <taxon>Coptis</taxon>
    </lineage>
</organism>
<proteinExistence type="predicted"/>
<dbReference type="EMBL" id="JADFTS010000009">
    <property type="protein sequence ID" value="KAF9587447.1"/>
    <property type="molecule type" value="Genomic_DNA"/>
</dbReference>
<evidence type="ECO:0000313" key="2">
    <source>
        <dbReference type="Proteomes" id="UP000631114"/>
    </source>
</evidence>
<dbReference type="OrthoDB" id="504708at2759"/>
<dbReference type="AlphaFoldDB" id="A0A835GWI8"/>
<protein>
    <submittedName>
        <fullName evidence="1">Uncharacterized protein</fullName>
    </submittedName>
</protein>